<dbReference type="PANTHER" id="PTHR24637">
    <property type="entry name" value="COLLAGEN"/>
    <property type="match status" value="1"/>
</dbReference>
<protein>
    <recommendedName>
        <fullName evidence="5">Collagen triple helix repeat-containing protein</fullName>
    </recommendedName>
</protein>
<dbReference type="PANTHER" id="PTHR24637:SF421">
    <property type="entry name" value="CUTICLE COLLAGEN DPY-2"/>
    <property type="match status" value="1"/>
</dbReference>
<comment type="caution">
    <text evidence="3">The sequence shown here is derived from an EMBL/GenBank/DDBJ whole genome shotgun (WGS) entry which is preliminary data.</text>
</comment>
<feature type="signal peptide" evidence="2">
    <location>
        <begin position="1"/>
        <end position="20"/>
    </location>
</feature>
<dbReference type="InterPro" id="IPR008160">
    <property type="entry name" value="Collagen"/>
</dbReference>
<evidence type="ECO:0000313" key="3">
    <source>
        <dbReference type="EMBL" id="MDQ0542026.1"/>
    </source>
</evidence>
<dbReference type="Gene3D" id="1.20.5.320">
    <property type="entry name" value="6-Phosphogluconate Dehydrogenase, domain 3"/>
    <property type="match status" value="1"/>
</dbReference>
<dbReference type="Proteomes" id="UP001223420">
    <property type="component" value="Unassembled WGS sequence"/>
</dbReference>
<accession>A0AAJ1TJW8</accession>
<feature type="compositionally biased region" description="Pro residues" evidence="1">
    <location>
        <begin position="26"/>
        <end position="47"/>
    </location>
</feature>
<evidence type="ECO:0008006" key="5">
    <source>
        <dbReference type="Google" id="ProtNLM"/>
    </source>
</evidence>
<dbReference type="AlphaFoldDB" id="A0AAJ1TJW8"/>
<gene>
    <name evidence="3" type="ORF">QO001_000934</name>
</gene>
<evidence type="ECO:0000313" key="4">
    <source>
        <dbReference type="Proteomes" id="UP001223420"/>
    </source>
</evidence>
<name>A0AAJ1TJW8_9HYPH</name>
<reference evidence="3" key="1">
    <citation type="submission" date="2023-07" db="EMBL/GenBank/DDBJ databases">
        <title>Genomic Encyclopedia of Type Strains, Phase IV (KMG-IV): sequencing the most valuable type-strain genomes for metagenomic binning, comparative biology and taxonomic classification.</title>
        <authorList>
            <person name="Goeker M."/>
        </authorList>
    </citation>
    <scope>NUCLEOTIDE SEQUENCE</scope>
    <source>
        <strain evidence="3">DSM 19569</strain>
    </source>
</reference>
<sequence length="138" mass="13278">MTSPGKAALVSGLIAALALAGCDAPKPGPAGPPGPKGEPGPPGPQGPPGLNGATGERGPAGDRGPAGAAGPPGPAMNTLIRLDVACHRDEVLIGAYCRGMAVVPSVTVTDGVATVGCLDMTAKAAKDAEPVAVCMRKP</sequence>
<dbReference type="RefSeq" id="WP_007566453.1">
    <property type="nucleotide sequence ID" value="NZ_JAJALK010000006.1"/>
</dbReference>
<evidence type="ECO:0000256" key="2">
    <source>
        <dbReference type="SAM" id="SignalP"/>
    </source>
</evidence>
<feature type="chain" id="PRO_5042582385" description="Collagen triple helix repeat-containing protein" evidence="2">
    <location>
        <begin position="21"/>
        <end position="138"/>
    </location>
</feature>
<evidence type="ECO:0000256" key="1">
    <source>
        <dbReference type="SAM" id="MobiDB-lite"/>
    </source>
</evidence>
<organism evidence="3 4">
    <name type="scientific">Methylobacterium brachiatum</name>
    <dbReference type="NCBI Taxonomy" id="269660"/>
    <lineage>
        <taxon>Bacteria</taxon>
        <taxon>Pseudomonadati</taxon>
        <taxon>Pseudomonadota</taxon>
        <taxon>Alphaproteobacteria</taxon>
        <taxon>Hyphomicrobiales</taxon>
        <taxon>Methylobacteriaceae</taxon>
        <taxon>Methylobacterium</taxon>
    </lineage>
</organism>
<dbReference type="Pfam" id="PF01391">
    <property type="entry name" value="Collagen"/>
    <property type="match status" value="1"/>
</dbReference>
<feature type="region of interest" description="Disordered" evidence="1">
    <location>
        <begin position="24"/>
        <end position="74"/>
    </location>
</feature>
<dbReference type="EMBL" id="JAUSWL010000001">
    <property type="protein sequence ID" value="MDQ0542026.1"/>
    <property type="molecule type" value="Genomic_DNA"/>
</dbReference>
<proteinExistence type="predicted"/>
<dbReference type="PROSITE" id="PS51257">
    <property type="entry name" value="PROKAR_LIPOPROTEIN"/>
    <property type="match status" value="1"/>
</dbReference>
<keyword evidence="2" id="KW-0732">Signal</keyword>